<gene>
    <name evidence="13" type="ORF">MNBD_GAMMA15-17</name>
</gene>
<feature type="domain" description="Peptidase M1 membrane alanine aminopeptidase" evidence="9">
    <location>
        <begin position="239"/>
        <end position="451"/>
    </location>
</feature>
<keyword evidence="5" id="KW-0479">Metal-binding</keyword>
<dbReference type="SUPFAM" id="SSF63737">
    <property type="entry name" value="Leukotriene A4 hydrolase N-terminal domain"/>
    <property type="match status" value="1"/>
</dbReference>
<dbReference type="FunFam" id="2.60.40.1730:FF:000005">
    <property type="entry name" value="Aminopeptidase N"/>
    <property type="match status" value="1"/>
</dbReference>
<dbReference type="InterPro" id="IPR042097">
    <property type="entry name" value="Aminopeptidase_N-like_N_sf"/>
</dbReference>
<proteinExistence type="inferred from homology"/>
<feature type="domain" description="Peptidase M1 alanyl aminopeptidase Ig-like fold" evidence="10">
    <location>
        <begin position="457"/>
        <end position="562"/>
    </location>
</feature>
<keyword evidence="3 13" id="KW-0031">Aminopeptidase</keyword>
<dbReference type="NCBIfam" id="TIGR02414">
    <property type="entry name" value="pepN_proteo"/>
    <property type="match status" value="1"/>
</dbReference>
<dbReference type="Pfam" id="PF11940">
    <property type="entry name" value="DUF3458"/>
    <property type="match status" value="1"/>
</dbReference>
<dbReference type="InterPro" id="IPR001930">
    <property type="entry name" value="Peptidase_M1"/>
</dbReference>
<dbReference type="SUPFAM" id="SSF55486">
    <property type="entry name" value="Metalloproteases ('zincins'), catalytic domain"/>
    <property type="match status" value="1"/>
</dbReference>
<feature type="domain" description="Peptidase M1 alanyl aminopeptidase C-terminal" evidence="11">
    <location>
        <begin position="568"/>
        <end position="889"/>
    </location>
</feature>
<dbReference type="InterPro" id="IPR027268">
    <property type="entry name" value="Peptidase_M4/M1_CTD_sf"/>
</dbReference>
<evidence type="ECO:0000256" key="8">
    <source>
        <dbReference type="ARBA" id="ARBA00023049"/>
    </source>
</evidence>
<sequence>MVDLAKDGAPTTPRTISLADYQPPAFLVETVELRFDLEPDATRVFCRITVDRNPACGDHSGELLLHGKELELLSLSVDGVARDSSSWQIVDETLTLSDVPAHAIVEIKTLIHPQSNTALEGLYVSSNMFCTQCEAEGFRRITWFPDRPDVMARYSTTLTADKAKYPVLLSNGNPVKQGELDDGRHWVTWEDPFPKPSYLFALVAGDLACIEGSFTTRSGREIELHIYVEHENRGKCEHAMASIKQAMRWDEDTYGREYDLDRFMIVAVNDFNMGAMENKGLNIFNSSCVLASPETATDADYYNIQGIIGHEYFHNWSGNRVTCRDWFQLSLKEGFTVFRDQEFSADLNSRPVKRIDDVNVLRAHQFAQDAGPMAHPIRPDSYIEISNFYTVTVYNKGAEVVRMIRTLLGAERFRSACDLYFERHDGQAVTTEDFVAAMQDASGVNLTQFKHWYSQAGTPVIEVSGHYDAQQQQYQLTLRQHCPPSPGQTDKKPFHIPVLTALLAADGTSLPLQLRNEPAKAEQRQEILLELYEKEQSFIFTGVKEKPVPSLLRGFSAPVRLAMPHDPQRLTFLFANDSDPFNRWDAGQTLAIGVLLDLIKSVQNQQPLSLDNAVIEAFRTTLNDPKLDLALIAQALNLPSEAYLADQCESVDVDAVHTARMFFRKTLSKQLYSDFVARYRSLQSDAPYHFDAESMAQRSLKNLCLSWMMETESRQACELCMQQFKQGNCMTDTLAALGTLAQHDLPECHSALDTFYTQWQHDPQVVDKWFAIQAGSRLPGTLERVIDLMEHPAFTLSNPNKIRALVGRFCQGNPVRFHAADGSGYRFLAERVLELDSMNPQIAARLVSALSRWKRFDATRQQHMTQQLERIQSCEALSKDVFEIVSKSLDQG</sequence>
<evidence type="ECO:0000256" key="7">
    <source>
        <dbReference type="ARBA" id="ARBA00022833"/>
    </source>
</evidence>
<evidence type="ECO:0000256" key="6">
    <source>
        <dbReference type="ARBA" id="ARBA00022801"/>
    </source>
</evidence>
<dbReference type="EC" id="3.4.11.2" evidence="13"/>
<dbReference type="GO" id="GO:0006508">
    <property type="term" value="P:proteolysis"/>
    <property type="evidence" value="ECO:0007669"/>
    <property type="project" value="UniProtKB-KW"/>
</dbReference>
<dbReference type="Pfam" id="PF17432">
    <property type="entry name" value="DUF3458_C"/>
    <property type="match status" value="1"/>
</dbReference>
<keyword evidence="8" id="KW-0482">Metalloprotease</keyword>
<dbReference type="PRINTS" id="PR00756">
    <property type="entry name" value="ALADIPTASE"/>
</dbReference>
<keyword evidence="7" id="KW-0862">Zinc</keyword>
<dbReference type="AlphaFoldDB" id="A0A3B0YJX2"/>
<evidence type="ECO:0000259" key="9">
    <source>
        <dbReference type="Pfam" id="PF01433"/>
    </source>
</evidence>
<evidence type="ECO:0000256" key="5">
    <source>
        <dbReference type="ARBA" id="ARBA00022723"/>
    </source>
</evidence>
<dbReference type="Pfam" id="PF17900">
    <property type="entry name" value="Peptidase_M1_N"/>
    <property type="match status" value="1"/>
</dbReference>
<evidence type="ECO:0000256" key="1">
    <source>
        <dbReference type="ARBA" id="ARBA00001947"/>
    </source>
</evidence>
<dbReference type="Pfam" id="PF01433">
    <property type="entry name" value="Peptidase_M1"/>
    <property type="match status" value="1"/>
</dbReference>
<keyword evidence="6 13" id="KW-0378">Hydrolase</keyword>
<comment type="cofactor">
    <cofactor evidence="1">
        <name>Zn(2+)</name>
        <dbReference type="ChEBI" id="CHEBI:29105"/>
    </cofactor>
</comment>
<dbReference type="FunFam" id="3.30.2010.30:FF:000002">
    <property type="entry name" value="Putative aminopeptidase N"/>
    <property type="match status" value="1"/>
</dbReference>
<dbReference type="Gene3D" id="1.25.50.10">
    <property type="entry name" value="Peptidase M1, alanyl aminopeptidase, C-terminal domain"/>
    <property type="match status" value="1"/>
</dbReference>
<dbReference type="PANTHER" id="PTHR46322:SF1">
    <property type="entry name" value="PUROMYCIN-SENSITIVE AMINOPEPTIDASE"/>
    <property type="match status" value="1"/>
</dbReference>
<dbReference type="FunFam" id="2.60.40.1840:FF:000001">
    <property type="entry name" value="Aminopeptidase N"/>
    <property type="match status" value="1"/>
</dbReference>
<accession>A0A3B0YJX2</accession>
<dbReference type="EMBL" id="UOFN01000049">
    <property type="protein sequence ID" value="VAW75592.1"/>
    <property type="molecule type" value="Genomic_DNA"/>
</dbReference>
<comment type="similarity">
    <text evidence="2">Belongs to the peptidase M1 family.</text>
</comment>
<dbReference type="Gene3D" id="1.10.390.10">
    <property type="entry name" value="Neutral Protease Domain 2"/>
    <property type="match status" value="1"/>
</dbReference>
<dbReference type="Gene3D" id="3.30.2010.30">
    <property type="match status" value="1"/>
</dbReference>
<evidence type="ECO:0000259" key="11">
    <source>
        <dbReference type="Pfam" id="PF17432"/>
    </source>
</evidence>
<dbReference type="PANTHER" id="PTHR46322">
    <property type="entry name" value="PUROMYCIN-SENSITIVE AMINOPEPTIDASE"/>
    <property type="match status" value="1"/>
</dbReference>
<dbReference type="Gene3D" id="2.60.40.1730">
    <property type="entry name" value="tricorn interacting facor f3 domain"/>
    <property type="match status" value="1"/>
</dbReference>
<dbReference type="InterPro" id="IPR045357">
    <property type="entry name" value="Aminopeptidase_N-like_N"/>
</dbReference>
<dbReference type="InterPro" id="IPR014782">
    <property type="entry name" value="Peptidase_M1_dom"/>
</dbReference>
<evidence type="ECO:0000313" key="13">
    <source>
        <dbReference type="EMBL" id="VAW75592.1"/>
    </source>
</evidence>
<dbReference type="FunFam" id="1.10.390.10:FF:000002">
    <property type="entry name" value="Aminopeptidase N"/>
    <property type="match status" value="1"/>
</dbReference>
<dbReference type="InterPro" id="IPR012779">
    <property type="entry name" value="Peptidase_M1_pepN"/>
</dbReference>
<dbReference type="InterPro" id="IPR038438">
    <property type="entry name" value="PepN_Ig-like_sf"/>
</dbReference>
<dbReference type="CDD" id="cd09600">
    <property type="entry name" value="M1_APN"/>
    <property type="match status" value="1"/>
</dbReference>
<dbReference type="GO" id="GO:0008237">
    <property type="term" value="F:metallopeptidase activity"/>
    <property type="evidence" value="ECO:0007669"/>
    <property type="project" value="UniProtKB-KW"/>
</dbReference>
<name>A0A3B0YJX2_9ZZZZ</name>
<organism evidence="13">
    <name type="scientific">hydrothermal vent metagenome</name>
    <dbReference type="NCBI Taxonomy" id="652676"/>
    <lineage>
        <taxon>unclassified sequences</taxon>
        <taxon>metagenomes</taxon>
        <taxon>ecological metagenomes</taxon>
    </lineage>
</organism>
<protein>
    <submittedName>
        <fullName evidence="13">Membrane alanine aminopeptidase N</fullName>
        <ecNumber evidence="13">3.4.11.2</ecNumber>
    </submittedName>
</protein>
<dbReference type="GO" id="GO:0016285">
    <property type="term" value="F:alanyl aminopeptidase activity"/>
    <property type="evidence" value="ECO:0007669"/>
    <property type="project" value="UniProtKB-EC"/>
</dbReference>
<dbReference type="InterPro" id="IPR035414">
    <property type="entry name" value="Peptidase_M1_pepN_Ig-like"/>
</dbReference>
<keyword evidence="4" id="KW-0645">Protease</keyword>
<reference evidence="13" key="1">
    <citation type="submission" date="2018-06" db="EMBL/GenBank/DDBJ databases">
        <authorList>
            <person name="Zhirakovskaya E."/>
        </authorList>
    </citation>
    <scope>NUCLEOTIDE SEQUENCE</scope>
</reference>
<dbReference type="GO" id="GO:0008270">
    <property type="term" value="F:zinc ion binding"/>
    <property type="evidence" value="ECO:0007669"/>
    <property type="project" value="InterPro"/>
</dbReference>
<evidence type="ECO:0000256" key="3">
    <source>
        <dbReference type="ARBA" id="ARBA00022438"/>
    </source>
</evidence>
<evidence type="ECO:0000256" key="2">
    <source>
        <dbReference type="ARBA" id="ARBA00010136"/>
    </source>
</evidence>
<evidence type="ECO:0000259" key="10">
    <source>
        <dbReference type="Pfam" id="PF11940"/>
    </source>
</evidence>
<evidence type="ECO:0000256" key="4">
    <source>
        <dbReference type="ARBA" id="ARBA00022670"/>
    </source>
</evidence>
<feature type="domain" description="Aminopeptidase N-like N-terminal" evidence="12">
    <location>
        <begin position="102"/>
        <end position="199"/>
    </location>
</feature>
<evidence type="ECO:0000259" key="12">
    <source>
        <dbReference type="Pfam" id="PF17900"/>
    </source>
</evidence>
<dbReference type="InterPro" id="IPR024601">
    <property type="entry name" value="Peptidase_M1_pepN_C"/>
</dbReference>
<dbReference type="Gene3D" id="2.60.40.1840">
    <property type="match status" value="1"/>
</dbReference>
<dbReference type="InterPro" id="IPR037144">
    <property type="entry name" value="Peptidase_M1_pepN_C_sf"/>
</dbReference>